<dbReference type="GO" id="GO:0003677">
    <property type="term" value="F:DNA binding"/>
    <property type="evidence" value="ECO:0007669"/>
    <property type="project" value="UniProtKB-KW"/>
</dbReference>
<dbReference type="InterPro" id="IPR004868">
    <property type="entry name" value="DNA-dir_DNA_pol_B_mt/vir"/>
</dbReference>
<dbReference type="Gene3D" id="1.10.287.690">
    <property type="entry name" value="Helix hairpin bin"/>
    <property type="match status" value="1"/>
</dbReference>
<feature type="domain" description="DNA-directed DNA polymerase family B mitochondria/virus" evidence="10">
    <location>
        <begin position="239"/>
        <end position="330"/>
    </location>
</feature>
<evidence type="ECO:0000256" key="2">
    <source>
        <dbReference type="ARBA" id="ARBA00012417"/>
    </source>
</evidence>
<dbReference type="InterPro" id="IPR043502">
    <property type="entry name" value="DNA/RNA_pol_sf"/>
</dbReference>
<geneLocation type="mitochondrion" evidence="12"/>
<keyword evidence="7" id="KW-0238">DNA-binding</keyword>
<dbReference type="GO" id="GO:0006260">
    <property type="term" value="P:DNA replication"/>
    <property type="evidence" value="ECO:0007669"/>
    <property type="project" value="UniProtKB-KW"/>
</dbReference>
<reference evidence="13" key="1">
    <citation type="journal article" date="2019" name="Gigascience">
        <title>De novo genome assembly of the endangered Acer yangbiense, a plant species with extremely small populations endemic to Yunnan Province, China.</title>
        <authorList>
            <person name="Yang J."/>
            <person name="Wariss H.M."/>
            <person name="Tao L."/>
            <person name="Zhang R."/>
            <person name="Yun Q."/>
            <person name="Hollingsworth P."/>
            <person name="Dao Z."/>
            <person name="Luo G."/>
            <person name="Guo H."/>
            <person name="Ma Y."/>
            <person name="Sun W."/>
        </authorList>
    </citation>
    <scope>NUCLEOTIDE SEQUENCE [LARGE SCALE GENOMIC DNA]</scope>
    <source>
        <strain evidence="13">cv. Malutang</strain>
    </source>
</reference>
<evidence type="ECO:0000256" key="3">
    <source>
        <dbReference type="ARBA" id="ARBA00022679"/>
    </source>
</evidence>
<dbReference type="EMBL" id="VAHF01000014">
    <property type="protein sequence ID" value="TXG46711.1"/>
    <property type="molecule type" value="Genomic_DNA"/>
</dbReference>
<proteinExistence type="inferred from homology"/>
<comment type="catalytic activity">
    <reaction evidence="8">
        <text>DNA(n) + a 2'-deoxyribonucleoside 5'-triphosphate = DNA(n+1) + diphosphate</text>
        <dbReference type="Rhea" id="RHEA:22508"/>
        <dbReference type="Rhea" id="RHEA-COMP:17339"/>
        <dbReference type="Rhea" id="RHEA-COMP:17340"/>
        <dbReference type="ChEBI" id="CHEBI:33019"/>
        <dbReference type="ChEBI" id="CHEBI:61560"/>
        <dbReference type="ChEBI" id="CHEBI:173112"/>
        <dbReference type="EC" id="2.7.7.7"/>
    </reaction>
</comment>
<evidence type="ECO:0000256" key="6">
    <source>
        <dbReference type="ARBA" id="ARBA00022932"/>
    </source>
</evidence>
<dbReference type="PANTHER" id="PTHR33568:SF3">
    <property type="entry name" value="DNA-DIRECTED DNA POLYMERASE"/>
    <property type="match status" value="1"/>
</dbReference>
<keyword evidence="3" id="KW-0808">Transferase</keyword>
<dbReference type="Gene3D" id="3.90.1600.10">
    <property type="entry name" value="Palm domain of DNA polymerase"/>
    <property type="match status" value="2"/>
</dbReference>
<evidence type="ECO:0000313" key="12">
    <source>
        <dbReference type="EMBL" id="TXG46711.1"/>
    </source>
</evidence>
<evidence type="ECO:0000256" key="8">
    <source>
        <dbReference type="ARBA" id="ARBA00049244"/>
    </source>
</evidence>
<dbReference type="EC" id="2.7.7.7" evidence="2"/>
<dbReference type="Gene3D" id="3.30.420.10">
    <property type="entry name" value="Ribonuclease H-like superfamily/Ribonuclease H"/>
    <property type="match status" value="1"/>
</dbReference>
<dbReference type="Proteomes" id="UP000323000">
    <property type="component" value="Mitochondrion MT"/>
</dbReference>
<gene>
    <name evidence="12" type="ORF">EZV62_027785</name>
    <name evidence="11" type="ORF">EZV62_028269</name>
</gene>
<dbReference type="GO" id="GO:0000166">
    <property type="term" value="F:nucleotide binding"/>
    <property type="evidence" value="ECO:0007669"/>
    <property type="project" value="InterPro"/>
</dbReference>
<dbReference type="InterPro" id="IPR023211">
    <property type="entry name" value="DNA_pol_palm_dom_sf"/>
</dbReference>
<evidence type="ECO:0000259" key="10">
    <source>
        <dbReference type="Pfam" id="PF03175"/>
    </source>
</evidence>
<evidence type="ECO:0000256" key="4">
    <source>
        <dbReference type="ARBA" id="ARBA00022695"/>
    </source>
</evidence>
<dbReference type="Pfam" id="PF03175">
    <property type="entry name" value="DNA_pol_B_2"/>
    <property type="match status" value="2"/>
</dbReference>
<accession>A0A5C7GNS4</accession>
<organism evidence="11 13">
    <name type="scientific">Acer yangbiense</name>
    <dbReference type="NCBI Taxonomy" id="1000413"/>
    <lineage>
        <taxon>Eukaryota</taxon>
        <taxon>Viridiplantae</taxon>
        <taxon>Streptophyta</taxon>
        <taxon>Embryophyta</taxon>
        <taxon>Tracheophyta</taxon>
        <taxon>Spermatophyta</taxon>
        <taxon>Magnoliopsida</taxon>
        <taxon>eudicotyledons</taxon>
        <taxon>Gunneridae</taxon>
        <taxon>Pentapetalae</taxon>
        <taxon>rosids</taxon>
        <taxon>malvids</taxon>
        <taxon>Sapindales</taxon>
        <taxon>Sapindaceae</taxon>
        <taxon>Hippocastanoideae</taxon>
        <taxon>Acereae</taxon>
        <taxon>Acer</taxon>
    </lineage>
</organism>
<dbReference type="AlphaFoldDB" id="A0A5C7GNS4"/>
<evidence type="ECO:0000313" key="13">
    <source>
        <dbReference type="Proteomes" id="UP000323000"/>
    </source>
</evidence>
<feature type="region of interest" description="Disordered" evidence="9">
    <location>
        <begin position="829"/>
        <end position="885"/>
    </location>
</feature>
<dbReference type="EMBL" id="VAHF01000263">
    <property type="protein sequence ID" value="TXG46238.1"/>
    <property type="molecule type" value="Genomic_DNA"/>
</dbReference>
<keyword evidence="13" id="KW-1185">Reference proteome</keyword>
<keyword evidence="4" id="KW-0548">Nucleotidyltransferase</keyword>
<keyword evidence="12" id="KW-0496">Mitochondrion</keyword>
<comment type="similarity">
    <text evidence="1">Belongs to the DNA polymerase type-B family.</text>
</comment>
<sequence>MKLLLKYAYNRGFYKGKFTIGYTVLKPGGDVNYSVLDTAISLYDEERNQSHSIMFVYTQILKTTRKRANEIYGNDVLTGLTLRLYLYRAEYNSKIREYPIPHSEEEIDQFVYPLRNANIDEGTEEATPIEKGRKRRYVNYITKLKSRSKERRSFIVADTETVMLKVKDKEKRDIYIQVPYAVGFLVVNPGADVGAMPDHSCETYFSEDYSSFIDDFQERSNQMMFDFLERLAVVTSERKIRTVYFHNFGRFDGILIVKYYVSYMDKYKIKPLLRNNMIYELAVYRDYTYLFRFRDSLCVFPRKLEDLGKTLCPNLGTKGSIEHKGLRVHHLKDKRSLLLEYLKQDIRILGGVMVKGQEIYWSQFNVDIENCMTLSSLAISIFRRQYYDPKSWPICIPNGNEDTFIRRGYYGGHADAYKPKGENLYYYDVNSLYPFIMKKYDMPGGIPVWHNKLYEKDLSELYGFIEAYVSCPSTINRPFLPYRDKKSKTLLFPTGHFVGVYFSEELIYARDKLGYTIIPLWGYLFERKPSPFADFVSTLYNNRMLAKKEGNEPMVFVYKTLMNSLYGRFGINPESVVTEICGRERFDTLVDKERFLIAEELNVKYNIISYVTDNDSELNQHRISAVQLSAACARIHMYDYIKRDDCYYTDTDSAVLGNELPQDEISPVELGKLKLEHIVLTGYFLAPKTYTLLTQEKGKIIKHKGSGKGSVDFEWFEKQLADPNRKMKVKVESPFQIDWKNLLIMQKNWDVTLGTKTDTKRKPVYVKNVWVDTTPKNVYDITGYENLITPLLLNHQKEKFDKKENEYAQIIDSKNAELAKLREKVELLSAGKHPEEPVMSPLPELQPPTHYKPPTKVKKKKRNLKNVDKNAKKQNPKGKKKKKPG</sequence>
<dbReference type="InterPro" id="IPR012337">
    <property type="entry name" value="RNaseH-like_sf"/>
</dbReference>
<protein>
    <recommendedName>
        <fullName evidence="2">DNA-directed DNA polymerase</fullName>
        <ecNumber evidence="2">2.7.7.7</ecNumber>
    </recommendedName>
</protein>
<evidence type="ECO:0000256" key="5">
    <source>
        <dbReference type="ARBA" id="ARBA00022705"/>
    </source>
</evidence>
<name>A0A5C7GNS4_9ROSI</name>
<dbReference type="SUPFAM" id="SSF56672">
    <property type="entry name" value="DNA/RNA polymerases"/>
    <property type="match status" value="1"/>
</dbReference>
<reference evidence="11" key="2">
    <citation type="submission" date="2019-05" db="EMBL/GenBank/DDBJ databases">
        <authorList>
            <person name="Zhang R."/>
        </authorList>
    </citation>
    <scope>NUCLEOTIDE SEQUENCE [LARGE SCALE GENOMIC DNA]</scope>
    <source>
        <strain evidence="11">Malutang-1-2009seedling</strain>
        <tissue evidence="11">Leaf</tissue>
    </source>
</reference>
<evidence type="ECO:0000313" key="11">
    <source>
        <dbReference type="EMBL" id="TXG46238.1"/>
    </source>
</evidence>
<evidence type="ECO:0000256" key="9">
    <source>
        <dbReference type="SAM" id="MobiDB-lite"/>
    </source>
</evidence>
<dbReference type="InterPro" id="IPR036397">
    <property type="entry name" value="RNaseH_sf"/>
</dbReference>
<dbReference type="SUPFAM" id="SSF53098">
    <property type="entry name" value="Ribonuclease H-like"/>
    <property type="match status" value="1"/>
</dbReference>
<comment type="caution">
    <text evidence="11">The sequence shown here is derived from an EMBL/GenBank/DDBJ whole genome shotgun (WGS) entry which is preliminary data.</text>
</comment>
<feature type="domain" description="DNA-directed DNA polymerase family B mitochondria/virus" evidence="10">
    <location>
        <begin position="338"/>
        <end position="644"/>
    </location>
</feature>
<feature type="compositionally biased region" description="Basic residues" evidence="9">
    <location>
        <begin position="872"/>
        <end position="885"/>
    </location>
</feature>
<dbReference type="PANTHER" id="PTHR33568">
    <property type="entry name" value="DNA POLYMERASE"/>
    <property type="match status" value="1"/>
</dbReference>
<keyword evidence="5" id="KW-0235">DNA replication</keyword>
<dbReference type="GO" id="GO:0003887">
    <property type="term" value="F:DNA-directed DNA polymerase activity"/>
    <property type="evidence" value="ECO:0007669"/>
    <property type="project" value="UniProtKB-KW"/>
</dbReference>
<keyword evidence="6" id="KW-0239">DNA-directed DNA polymerase</keyword>
<dbReference type="OrthoDB" id="1706475at2759"/>
<evidence type="ECO:0000256" key="1">
    <source>
        <dbReference type="ARBA" id="ARBA00005755"/>
    </source>
</evidence>
<evidence type="ECO:0000256" key="7">
    <source>
        <dbReference type="ARBA" id="ARBA00023125"/>
    </source>
</evidence>
<feature type="compositionally biased region" description="Basic residues" evidence="9">
    <location>
        <begin position="853"/>
        <end position="864"/>
    </location>
</feature>